<evidence type="ECO:0000313" key="2">
    <source>
        <dbReference type="EMBL" id="KAH3861028.1"/>
    </source>
</evidence>
<dbReference type="InterPro" id="IPR049012">
    <property type="entry name" value="Mutator_transp_dom"/>
</dbReference>
<evidence type="ECO:0000259" key="1">
    <source>
        <dbReference type="Pfam" id="PF20700"/>
    </source>
</evidence>
<proteinExistence type="predicted"/>
<dbReference type="Proteomes" id="UP000828390">
    <property type="component" value="Unassembled WGS sequence"/>
</dbReference>
<sequence>MSRDTLDVIKHVVFCEAAKQLVITDNPVVKILSELRTQGLASVLFVCCCGCKNNFKLETSPRLMNMDTSTAYNDINVRAVWGSIVTGNGASHLKEVMATMDAPSFVPACIYEN</sequence>
<accession>A0A9D4RB64</accession>
<gene>
    <name evidence="2" type="ORF">DPMN_023954</name>
</gene>
<reference evidence="2" key="1">
    <citation type="journal article" date="2019" name="bioRxiv">
        <title>The Genome of the Zebra Mussel, Dreissena polymorpha: A Resource for Invasive Species Research.</title>
        <authorList>
            <person name="McCartney M.A."/>
            <person name="Auch B."/>
            <person name="Kono T."/>
            <person name="Mallez S."/>
            <person name="Zhang Y."/>
            <person name="Obille A."/>
            <person name="Becker A."/>
            <person name="Abrahante J.E."/>
            <person name="Garbe J."/>
            <person name="Badalamenti J.P."/>
            <person name="Herman A."/>
            <person name="Mangelson H."/>
            <person name="Liachko I."/>
            <person name="Sullivan S."/>
            <person name="Sone E.D."/>
            <person name="Koren S."/>
            <person name="Silverstein K.A.T."/>
            <person name="Beckman K.B."/>
            <person name="Gohl D.M."/>
        </authorList>
    </citation>
    <scope>NUCLEOTIDE SEQUENCE</scope>
    <source>
        <strain evidence="2">Duluth1</strain>
        <tissue evidence="2">Whole animal</tissue>
    </source>
</reference>
<dbReference type="Pfam" id="PF20700">
    <property type="entry name" value="Mutator"/>
    <property type="match status" value="1"/>
</dbReference>
<organism evidence="2 3">
    <name type="scientific">Dreissena polymorpha</name>
    <name type="common">Zebra mussel</name>
    <name type="synonym">Mytilus polymorpha</name>
    <dbReference type="NCBI Taxonomy" id="45954"/>
    <lineage>
        <taxon>Eukaryota</taxon>
        <taxon>Metazoa</taxon>
        <taxon>Spiralia</taxon>
        <taxon>Lophotrochozoa</taxon>
        <taxon>Mollusca</taxon>
        <taxon>Bivalvia</taxon>
        <taxon>Autobranchia</taxon>
        <taxon>Heteroconchia</taxon>
        <taxon>Euheterodonta</taxon>
        <taxon>Imparidentia</taxon>
        <taxon>Neoheterodontei</taxon>
        <taxon>Myida</taxon>
        <taxon>Dreissenoidea</taxon>
        <taxon>Dreissenidae</taxon>
        <taxon>Dreissena</taxon>
    </lineage>
</organism>
<name>A0A9D4RB64_DREPO</name>
<dbReference type="AlphaFoldDB" id="A0A9D4RB64"/>
<keyword evidence="3" id="KW-1185">Reference proteome</keyword>
<feature type="domain" description="Mutator-like transposase" evidence="1">
    <location>
        <begin position="8"/>
        <end position="104"/>
    </location>
</feature>
<evidence type="ECO:0000313" key="3">
    <source>
        <dbReference type="Proteomes" id="UP000828390"/>
    </source>
</evidence>
<comment type="caution">
    <text evidence="2">The sequence shown here is derived from an EMBL/GenBank/DDBJ whole genome shotgun (WGS) entry which is preliminary data.</text>
</comment>
<reference evidence="2" key="2">
    <citation type="submission" date="2020-11" db="EMBL/GenBank/DDBJ databases">
        <authorList>
            <person name="McCartney M.A."/>
            <person name="Auch B."/>
            <person name="Kono T."/>
            <person name="Mallez S."/>
            <person name="Becker A."/>
            <person name="Gohl D.M."/>
            <person name="Silverstein K.A.T."/>
            <person name="Koren S."/>
            <person name="Bechman K.B."/>
            <person name="Herman A."/>
            <person name="Abrahante J.E."/>
            <person name="Garbe J."/>
        </authorList>
    </citation>
    <scope>NUCLEOTIDE SEQUENCE</scope>
    <source>
        <strain evidence="2">Duluth1</strain>
        <tissue evidence="2">Whole animal</tissue>
    </source>
</reference>
<protein>
    <recommendedName>
        <fullName evidence="1">Mutator-like transposase domain-containing protein</fullName>
    </recommendedName>
</protein>
<dbReference type="EMBL" id="JAIWYP010000002">
    <property type="protein sequence ID" value="KAH3861028.1"/>
    <property type="molecule type" value="Genomic_DNA"/>
</dbReference>